<dbReference type="GO" id="GO:0008270">
    <property type="term" value="F:zinc ion binding"/>
    <property type="evidence" value="ECO:0007669"/>
    <property type="project" value="UniProtKB-KW"/>
</dbReference>
<feature type="domain" description="C2H2-type" evidence="3">
    <location>
        <begin position="139"/>
        <end position="171"/>
    </location>
</feature>
<keyword evidence="5" id="KW-1185">Reference proteome</keyword>
<evidence type="ECO:0000313" key="5">
    <source>
        <dbReference type="Proteomes" id="UP000799753"/>
    </source>
</evidence>
<dbReference type="SMART" id="SM00355">
    <property type="entry name" value="ZnF_C2H2"/>
    <property type="match status" value="3"/>
</dbReference>
<dbReference type="EMBL" id="MU006788">
    <property type="protein sequence ID" value="KAF2638902.1"/>
    <property type="molecule type" value="Genomic_DNA"/>
</dbReference>
<evidence type="ECO:0000256" key="1">
    <source>
        <dbReference type="PROSITE-ProRule" id="PRU00042"/>
    </source>
</evidence>
<protein>
    <recommendedName>
        <fullName evidence="3">C2H2-type domain-containing protein</fullName>
    </recommendedName>
</protein>
<dbReference type="Gene3D" id="3.30.160.60">
    <property type="entry name" value="Classic Zinc Finger"/>
    <property type="match status" value="1"/>
</dbReference>
<dbReference type="AlphaFoldDB" id="A0A6A6RV57"/>
<reference evidence="4" key="1">
    <citation type="journal article" date="2020" name="Stud. Mycol.">
        <title>101 Dothideomycetes genomes: a test case for predicting lifestyles and emergence of pathogens.</title>
        <authorList>
            <person name="Haridas S."/>
            <person name="Albert R."/>
            <person name="Binder M."/>
            <person name="Bloem J."/>
            <person name="Labutti K."/>
            <person name="Salamov A."/>
            <person name="Andreopoulos B."/>
            <person name="Baker S."/>
            <person name="Barry K."/>
            <person name="Bills G."/>
            <person name="Bluhm B."/>
            <person name="Cannon C."/>
            <person name="Castanera R."/>
            <person name="Culley D."/>
            <person name="Daum C."/>
            <person name="Ezra D."/>
            <person name="Gonzalez J."/>
            <person name="Henrissat B."/>
            <person name="Kuo A."/>
            <person name="Liang C."/>
            <person name="Lipzen A."/>
            <person name="Lutzoni F."/>
            <person name="Magnuson J."/>
            <person name="Mondo S."/>
            <person name="Nolan M."/>
            <person name="Ohm R."/>
            <person name="Pangilinan J."/>
            <person name="Park H.-J."/>
            <person name="Ramirez L."/>
            <person name="Alfaro M."/>
            <person name="Sun H."/>
            <person name="Tritt A."/>
            <person name="Yoshinaga Y."/>
            <person name="Zwiers L.-H."/>
            <person name="Turgeon B."/>
            <person name="Goodwin S."/>
            <person name="Spatafora J."/>
            <person name="Crous P."/>
            <person name="Grigoriev I."/>
        </authorList>
    </citation>
    <scope>NUCLEOTIDE SEQUENCE</scope>
    <source>
        <strain evidence="4">CBS 473.64</strain>
    </source>
</reference>
<dbReference type="OrthoDB" id="6077919at2759"/>
<dbReference type="PROSITE" id="PS00028">
    <property type="entry name" value="ZINC_FINGER_C2H2_1"/>
    <property type="match status" value="1"/>
</dbReference>
<name>A0A6A6RV57_9PLEO</name>
<sequence length="236" mass="26498">MDELISSMRGSFMMNEDGDCICGTCKSTLDVCSCFTLIPSEHMPLAGYHHEPDVMTEAPSSTVTSPEDAPNQYYDHQYVMNPPNGFPQLPQPPSQQSTIDDVAILQLRTISNPRNGYGMDPTDQKPRAQTRKNSQPTPFQCEDCKKYLSKKGNLTRHHRETTCGGGNKKKPCLCPVENCDQASTRPCNLKTHLFRCHRKCKRCGLSLPDSQAIVQHEKDKHQNKSQTARRNDSLLS</sequence>
<gene>
    <name evidence="4" type="ORF">P280DRAFT_519756</name>
</gene>
<dbReference type="PROSITE" id="PS50157">
    <property type="entry name" value="ZINC_FINGER_C2H2_2"/>
    <property type="match status" value="1"/>
</dbReference>
<proteinExistence type="predicted"/>
<keyword evidence="1" id="KW-0863">Zinc-finger</keyword>
<accession>A0A6A6RV57</accession>
<keyword evidence="1" id="KW-0479">Metal-binding</keyword>
<feature type="region of interest" description="Disordered" evidence="2">
    <location>
        <begin position="216"/>
        <end position="236"/>
    </location>
</feature>
<evidence type="ECO:0000259" key="3">
    <source>
        <dbReference type="PROSITE" id="PS50157"/>
    </source>
</evidence>
<dbReference type="Proteomes" id="UP000799753">
    <property type="component" value="Unassembled WGS sequence"/>
</dbReference>
<evidence type="ECO:0000256" key="2">
    <source>
        <dbReference type="SAM" id="MobiDB-lite"/>
    </source>
</evidence>
<organism evidence="4 5">
    <name type="scientific">Massarina eburnea CBS 473.64</name>
    <dbReference type="NCBI Taxonomy" id="1395130"/>
    <lineage>
        <taxon>Eukaryota</taxon>
        <taxon>Fungi</taxon>
        <taxon>Dikarya</taxon>
        <taxon>Ascomycota</taxon>
        <taxon>Pezizomycotina</taxon>
        <taxon>Dothideomycetes</taxon>
        <taxon>Pleosporomycetidae</taxon>
        <taxon>Pleosporales</taxon>
        <taxon>Massarineae</taxon>
        <taxon>Massarinaceae</taxon>
        <taxon>Massarina</taxon>
    </lineage>
</organism>
<feature type="region of interest" description="Disordered" evidence="2">
    <location>
        <begin position="110"/>
        <end position="138"/>
    </location>
</feature>
<keyword evidence="1" id="KW-0862">Zinc</keyword>
<evidence type="ECO:0000313" key="4">
    <source>
        <dbReference type="EMBL" id="KAF2638902.1"/>
    </source>
</evidence>
<dbReference type="InterPro" id="IPR013087">
    <property type="entry name" value="Znf_C2H2_type"/>
</dbReference>